<accession>A0A803QNB1</accession>
<dbReference type="EnsemblPlants" id="evm.model.10.320">
    <property type="protein sequence ID" value="cds.evm.model.10.320"/>
    <property type="gene ID" value="evm.TU.10.320"/>
</dbReference>
<dbReference type="Gramene" id="evm.model.10.320">
    <property type="protein sequence ID" value="cds.evm.model.10.320"/>
    <property type="gene ID" value="evm.TU.10.320"/>
</dbReference>
<name>A0A803QNB1_CANSA</name>
<dbReference type="Proteomes" id="UP000596661">
    <property type="component" value="Unassembled WGS sequence"/>
</dbReference>
<protein>
    <submittedName>
        <fullName evidence="1">Uncharacterized protein</fullName>
    </submittedName>
</protein>
<keyword evidence="2" id="KW-1185">Reference proteome</keyword>
<proteinExistence type="predicted"/>
<dbReference type="EMBL" id="UZAU01000792">
    <property type="status" value="NOT_ANNOTATED_CDS"/>
    <property type="molecule type" value="Genomic_DNA"/>
</dbReference>
<dbReference type="AlphaFoldDB" id="A0A803QNB1"/>
<evidence type="ECO:0000313" key="1">
    <source>
        <dbReference type="EnsemblPlants" id="cds.evm.model.10.320"/>
    </source>
</evidence>
<reference evidence="1" key="1">
    <citation type="submission" date="2021-03" db="UniProtKB">
        <authorList>
            <consortium name="EnsemblPlants"/>
        </authorList>
    </citation>
    <scope>IDENTIFICATION</scope>
</reference>
<organism evidence="1 2">
    <name type="scientific">Cannabis sativa</name>
    <name type="common">Hemp</name>
    <name type="synonym">Marijuana</name>
    <dbReference type="NCBI Taxonomy" id="3483"/>
    <lineage>
        <taxon>Eukaryota</taxon>
        <taxon>Viridiplantae</taxon>
        <taxon>Streptophyta</taxon>
        <taxon>Embryophyta</taxon>
        <taxon>Tracheophyta</taxon>
        <taxon>Spermatophyta</taxon>
        <taxon>Magnoliopsida</taxon>
        <taxon>eudicotyledons</taxon>
        <taxon>Gunneridae</taxon>
        <taxon>Pentapetalae</taxon>
        <taxon>rosids</taxon>
        <taxon>fabids</taxon>
        <taxon>Rosales</taxon>
        <taxon>Cannabaceae</taxon>
        <taxon>Cannabis</taxon>
    </lineage>
</organism>
<sequence>MRPFLVGRPIEFYQVWTILAWSVLDEELNVKVPIPTFVAHTYESKKNKLKANRNKAPIEVHIRIREVVKEPGRLVVKPGSRKGKVIVEEIHDS</sequence>
<evidence type="ECO:0000313" key="2">
    <source>
        <dbReference type="Proteomes" id="UP000596661"/>
    </source>
</evidence>